<comment type="similarity">
    <text evidence="1">Belongs to the FLZ family.</text>
</comment>
<feature type="domain" description="FLZ-type" evidence="5">
    <location>
        <begin position="297"/>
        <end position="341"/>
    </location>
</feature>
<evidence type="ECO:0000256" key="4">
    <source>
        <dbReference type="SAM" id="MobiDB-lite"/>
    </source>
</evidence>
<evidence type="ECO:0000256" key="1">
    <source>
        <dbReference type="ARBA" id="ARBA00009374"/>
    </source>
</evidence>
<dbReference type="InterPro" id="IPR012416">
    <property type="entry name" value="CBP60"/>
</dbReference>
<dbReference type="PANTHER" id="PTHR31713:SF80">
    <property type="entry name" value="HMA DOMAIN-CONTAINING PROTEIN"/>
    <property type="match status" value="1"/>
</dbReference>
<dbReference type="GO" id="GO:0003700">
    <property type="term" value="F:DNA-binding transcription factor activity"/>
    <property type="evidence" value="ECO:0007669"/>
    <property type="project" value="TreeGrafter"/>
</dbReference>
<dbReference type="OrthoDB" id="1926521at2759"/>
<dbReference type="Pfam" id="PF04570">
    <property type="entry name" value="zf-FLZ"/>
    <property type="match status" value="1"/>
</dbReference>
<keyword evidence="2" id="KW-0479">Metal-binding</keyword>
<evidence type="ECO:0000313" key="7">
    <source>
        <dbReference type="Proteomes" id="UP000604825"/>
    </source>
</evidence>
<feature type="region of interest" description="Disordered" evidence="4">
    <location>
        <begin position="1"/>
        <end position="30"/>
    </location>
</feature>
<accession>A0A811PWJ7</accession>
<dbReference type="InterPro" id="IPR007650">
    <property type="entry name" value="Zf-FLZ_dom"/>
</dbReference>
<dbReference type="EMBL" id="CAJGYO010000009">
    <property type="protein sequence ID" value="CAD6252386.1"/>
    <property type="molecule type" value="Genomic_DNA"/>
</dbReference>
<dbReference type="GO" id="GO:0005516">
    <property type="term" value="F:calmodulin binding"/>
    <property type="evidence" value="ECO:0007669"/>
    <property type="project" value="InterPro"/>
</dbReference>
<dbReference type="Pfam" id="PF07887">
    <property type="entry name" value="Calmodulin_bind"/>
    <property type="match status" value="1"/>
</dbReference>
<dbReference type="PANTHER" id="PTHR31713">
    <property type="entry name" value="OS02G0177800 PROTEIN"/>
    <property type="match status" value="1"/>
</dbReference>
<dbReference type="InterPro" id="IPR046831">
    <property type="entry name" value="Calmodulin_bind_N"/>
</dbReference>
<evidence type="ECO:0000313" key="6">
    <source>
        <dbReference type="EMBL" id="CAD6252386.1"/>
    </source>
</evidence>
<feature type="zinc finger region" description="FLZ-type" evidence="3">
    <location>
        <begin position="297"/>
        <end position="341"/>
    </location>
</feature>
<protein>
    <recommendedName>
        <fullName evidence="5">FLZ-type domain-containing protein</fullName>
    </recommendedName>
</protein>
<dbReference type="GO" id="GO:0046872">
    <property type="term" value="F:metal ion binding"/>
    <property type="evidence" value="ECO:0007669"/>
    <property type="project" value="UniProtKB-KW"/>
</dbReference>
<dbReference type="GO" id="GO:0005634">
    <property type="term" value="C:nucleus"/>
    <property type="evidence" value="ECO:0007669"/>
    <property type="project" value="TreeGrafter"/>
</dbReference>
<keyword evidence="7" id="KW-1185">Reference proteome</keyword>
<dbReference type="Proteomes" id="UP000604825">
    <property type="component" value="Unassembled WGS sequence"/>
</dbReference>
<evidence type="ECO:0000256" key="2">
    <source>
        <dbReference type="ARBA" id="ARBA00022723"/>
    </source>
</evidence>
<evidence type="ECO:0000259" key="5">
    <source>
        <dbReference type="PROSITE" id="PS51795"/>
    </source>
</evidence>
<dbReference type="GO" id="GO:0043565">
    <property type="term" value="F:sequence-specific DNA binding"/>
    <property type="evidence" value="ECO:0007669"/>
    <property type="project" value="TreeGrafter"/>
</dbReference>
<name>A0A811PWJ7_9POAL</name>
<gene>
    <name evidence="6" type="ORF">NCGR_LOCUS36039</name>
</gene>
<evidence type="ECO:0000256" key="3">
    <source>
        <dbReference type="PROSITE-ProRule" id="PRU01131"/>
    </source>
</evidence>
<comment type="caution">
    <text evidence="6">The sequence shown here is derived from an EMBL/GenBank/DDBJ whole genome shotgun (WGS) entry which is preliminary data.</text>
</comment>
<organism evidence="6 7">
    <name type="scientific">Miscanthus lutarioriparius</name>
    <dbReference type="NCBI Taxonomy" id="422564"/>
    <lineage>
        <taxon>Eukaryota</taxon>
        <taxon>Viridiplantae</taxon>
        <taxon>Streptophyta</taxon>
        <taxon>Embryophyta</taxon>
        <taxon>Tracheophyta</taxon>
        <taxon>Spermatophyta</taxon>
        <taxon>Magnoliopsida</taxon>
        <taxon>Liliopsida</taxon>
        <taxon>Poales</taxon>
        <taxon>Poaceae</taxon>
        <taxon>PACMAD clade</taxon>
        <taxon>Panicoideae</taxon>
        <taxon>Andropogonodae</taxon>
        <taxon>Andropogoneae</taxon>
        <taxon>Saccharinae</taxon>
        <taxon>Miscanthus</taxon>
    </lineage>
</organism>
<dbReference type="PROSITE" id="PS51795">
    <property type="entry name" value="ZF_FLZ"/>
    <property type="match status" value="1"/>
</dbReference>
<dbReference type="AlphaFoldDB" id="A0A811PWJ7"/>
<reference evidence="6" key="1">
    <citation type="submission" date="2020-10" db="EMBL/GenBank/DDBJ databases">
        <authorList>
            <person name="Han B."/>
            <person name="Lu T."/>
            <person name="Zhao Q."/>
            <person name="Huang X."/>
            <person name="Zhao Y."/>
        </authorList>
    </citation>
    <scope>NUCLEOTIDE SEQUENCE</scope>
</reference>
<dbReference type="GO" id="GO:0080142">
    <property type="term" value="P:regulation of salicylic acid biosynthetic process"/>
    <property type="evidence" value="ECO:0007669"/>
    <property type="project" value="TreeGrafter"/>
</dbReference>
<proteinExistence type="inferred from homology"/>
<sequence length="388" mass="43076">MPKEVMQTRRGRGVLIEPLEPDDSDEGRPLKRKLHSKCQLRFVNKVCETYYTWDQIKADEGDLLKVALFDENNTKITSGPLSSASVEVVALHGDFNCDGQDYWTSEEFDRSVVSPPPGEEASSSVLGGDRILVLVGGEACLGDAFFQTTSFCARTGKFKMGVMLASAQDERVHEGISEPLRVMDNRVKGFNPAAATLQFPRNTVTEAIQQQASKISHLKARSAPCMSILPAAQHTAAMAGLGVLEARTTTAQQKQQQLRPTEVPASRTPSPVVIRRACMSHKLALAPMLVPSLPSWSFLQRCFLCQRELTEGMDIYIYRGDRAFCSKSCRCRHMTEDDSSAIDSGRVTAPDRFHRPGSCYKATPSVYFFLECRQLMQCECLALERPCH</sequence>